<proteinExistence type="predicted"/>
<protein>
    <recommendedName>
        <fullName evidence="4">DUF732 domain-containing protein</fullName>
    </recommendedName>
</protein>
<dbReference type="RefSeq" id="WP_169926056.1">
    <property type="nucleotide sequence ID" value="NZ_MVHG01000010.1"/>
</dbReference>
<dbReference type="Proteomes" id="UP000192707">
    <property type="component" value="Unassembled WGS sequence"/>
</dbReference>
<comment type="caution">
    <text evidence="2">The sequence shown here is derived from an EMBL/GenBank/DDBJ whole genome shotgun (WGS) entry which is preliminary data.</text>
</comment>
<evidence type="ECO:0000256" key="1">
    <source>
        <dbReference type="SAM" id="SignalP"/>
    </source>
</evidence>
<evidence type="ECO:0000313" key="2">
    <source>
        <dbReference type="EMBL" id="ORA18529.1"/>
    </source>
</evidence>
<reference evidence="2 3" key="1">
    <citation type="submission" date="2016-12" db="EMBL/GenBank/DDBJ databases">
        <title>The new phylogeny of genus Mycobacterium.</title>
        <authorList>
            <person name="Tortoli E."/>
            <person name="Trovato A."/>
            <person name="Cirillo D.M."/>
        </authorList>
    </citation>
    <scope>NUCLEOTIDE SEQUENCE [LARGE SCALE GENOMIC DNA]</scope>
    <source>
        <strain evidence="2 3">DSM 45069</strain>
    </source>
</reference>
<name>A0A1W9ZM02_MYCAI</name>
<keyword evidence="3" id="KW-1185">Reference proteome</keyword>
<evidence type="ECO:0008006" key="4">
    <source>
        <dbReference type="Google" id="ProtNLM"/>
    </source>
</evidence>
<evidence type="ECO:0000313" key="3">
    <source>
        <dbReference type="Proteomes" id="UP000192707"/>
    </source>
</evidence>
<organism evidence="2 3">
    <name type="scientific">Mycobacterium arosiense ATCC BAA-1401 = DSM 45069</name>
    <dbReference type="NCBI Taxonomy" id="1265311"/>
    <lineage>
        <taxon>Bacteria</taxon>
        <taxon>Bacillati</taxon>
        <taxon>Actinomycetota</taxon>
        <taxon>Actinomycetes</taxon>
        <taxon>Mycobacteriales</taxon>
        <taxon>Mycobacteriaceae</taxon>
        <taxon>Mycobacterium</taxon>
        <taxon>Mycobacterium avium complex (MAC)</taxon>
    </lineage>
</organism>
<feature type="signal peptide" evidence="1">
    <location>
        <begin position="1"/>
        <end position="29"/>
    </location>
</feature>
<feature type="chain" id="PRO_5012755192" description="DUF732 domain-containing protein" evidence="1">
    <location>
        <begin position="30"/>
        <end position="94"/>
    </location>
</feature>
<gene>
    <name evidence="2" type="ORF">BST14_06815</name>
</gene>
<keyword evidence="1" id="KW-0732">Signal</keyword>
<sequence>MRIITTITTGALLAGSLSGSLGLAAVAHADSPEEQQACRLMDDPAAAQQGLAPAEYAFMQLRATMSAQRARDVMSIAAQEDCPNHIIDLPASWR</sequence>
<dbReference type="EMBL" id="MVHG01000010">
    <property type="protein sequence ID" value="ORA18529.1"/>
    <property type="molecule type" value="Genomic_DNA"/>
</dbReference>
<dbReference type="AlphaFoldDB" id="A0A1W9ZM02"/>
<accession>A0A1W9ZM02</accession>